<evidence type="ECO:0000313" key="9">
    <source>
        <dbReference type="EMBL" id="KHF41482.1"/>
    </source>
</evidence>
<evidence type="ECO:0000313" key="10">
    <source>
        <dbReference type="Proteomes" id="UP000030832"/>
    </source>
</evidence>
<proteinExistence type="inferred from homology"/>
<dbReference type="PROSITE" id="PS50928">
    <property type="entry name" value="ABC_TM1"/>
    <property type="match status" value="1"/>
</dbReference>
<keyword evidence="10" id="KW-1185">Reference proteome</keyword>
<comment type="similarity">
    <text evidence="7">Belongs to the binding-protein-dependent transport system permease family.</text>
</comment>
<feature type="transmembrane region" description="Helical" evidence="7">
    <location>
        <begin position="12"/>
        <end position="31"/>
    </location>
</feature>
<dbReference type="Gene3D" id="1.10.3720.10">
    <property type="entry name" value="MetI-like"/>
    <property type="match status" value="1"/>
</dbReference>
<dbReference type="PANTHER" id="PTHR32243:SF24">
    <property type="entry name" value="DIACETYLCHITOBIOSE UPTAKE SYSTEM PERMEASE PROTEIN NGCG"/>
    <property type="match status" value="1"/>
</dbReference>
<dbReference type="Pfam" id="PF00528">
    <property type="entry name" value="BPD_transp_1"/>
    <property type="match status" value="1"/>
</dbReference>
<keyword evidence="6 7" id="KW-0472">Membrane</keyword>
<dbReference type="PANTHER" id="PTHR32243">
    <property type="entry name" value="MALTOSE TRANSPORT SYSTEM PERMEASE-RELATED"/>
    <property type="match status" value="1"/>
</dbReference>
<feature type="transmembrane region" description="Helical" evidence="7">
    <location>
        <begin position="139"/>
        <end position="159"/>
    </location>
</feature>
<dbReference type="GO" id="GO:0055085">
    <property type="term" value="P:transmembrane transport"/>
    <property type="evidence" value="ECO:0007669"/>
    <property type="project" value="InterPro"/>
</dbReference>
<feature type="transmembrane region" description="Helical" evidence="7">
    <location>
        <begin position="68"/>
        <end position="92"/>
    </location>
</feature>
<dbReference type="InterPro" id="IPR035906">
    <property type="entry name" value="MetI-like_sf"/>
</dbReference>
<evidence type="ECO:0000259" key="8">
    <source>
        <dbReference type="PROSITE" id="PS50928"/>
    </source>
</evidence>
<organism evidence="9 10">
    <name type="scientific">Halalkalibacter okhensis</name>
    <dbReference type="NCBI Taxonomy" id="333138"/>
    <lineage>
        <taxon>Bacteria</taxon>
        <taxon>Bacillati</taxon>
        <taxon>Bacillota</taxon>
        <taxon>Bacilli</taxon>
        <taxon>Bacillales</taxon>
        <taxon>Bacillaceae</taxon>
        <taxon>Halalkalibacter</taxon>
    </lineage>
</organism>
<comment type="subcellular location">
    <subcellularLocation>
        <location evidence="1 7">Cell membrane</location>
        <topology evidence="1 7">Multi-pass membrane protein</topology>
    </subcellularLocation>
</comment>
<dbReference type="InterPro" id="IPR050901">
    <property type="entry name" value="BP-dep_ABC_trans_perm"/>
</dbReference>
<feature type="transmembrane region" description="Helical" evidence="7">
    <location>
        <begin position="104"/>
        <end position="127"/>
    </location>
</feature>
<dbReference type="EMBL" id="JRJU01000003">
    <property type="protein sequence ID" value="KHF41482.1"/>
    <property type="molecule type" value="Genomic_DNA"/>
</dbReference>
<evidence type="ECO:0000256" key="7">
    <source>
        <dbReference type="RuleBase" id="RU363032"/>
    </source>
</evidence>
<dbReference type="SUPFAM" id="SSF161098">
    <property type="entry name" value="MetI-like"/>
    <property type="match status" value="1"/>
</dbReference>
<keyword evidence="3" id="KW-1003">Cell membrane</keyword>
<feature type="domain" description="ABC transmembrane type-1" evidence="8">
    <location>
        <begin position="69"/>
        <end position="261"/>
    </location>
</feature>
<keyword evidence="2 7" id="KW-0813">Transport</keyword>
<dbReference type="RefSeq" id="WP_034626445.1">
    <property type="nucleotide sequence ID" value="NZ_JRJU01000003.1"/>
</dbReference>
<evidence type="ECO:0000256" key="1">
    <source>
        <dbReference type="ARBA" id="ARBA00004651"/>
    </source>
</evidence>
<dbReference type="OrthoDB" id="9771544at2"/>
<dbReference type="AlphaFoldDB" id="A0A0B0IKS5"/>
<protein>
    <submittedName>
        <fullName evidence="9">Maltose ABC transporter permease</fullName>
    </submittedName>
</protein>
<evidence type="ECO:0000256" key="4">
    <source>
        <dbReference type="ARBA" id="ARBA00022692"/>
    </source>
</evidence>
<comment type="caution">
    <text evidence="9">The sequence shown here is derived from an EMBL/GenBank/DDBJ whole genome shotgun (WGS) entry which is preliminary data.</text>
</comment>
<dbReference type="STRING" id="333138.LQ50_04480"/>
<gene>
    <name evidence="9" type="ORF">LQ50_04480</name>
</gene>
<dbReference type="InterPro" id="IPR000515">
    <property type="entry name" value="MetI-like"/>
</dbReference>
<name>A0A0B0IKS5_9BACI</name>
<keyword evidence="5 7" id="KW-1133">Transmembrane helix</keyword>
<evidence type="ECO:0000256" key="3">
    <source>
        <dbReference type="ARBA" id="ARBA00022475"/>
    </source>
</evidence>
<reference evidence="9 10" key="1">
    <citation type="submission" date="2014-09" db="EMBL/GenBank/DDBJ databases">
        <title>Genome sequencing and annotation of Bacillus Okhensis strain Kh10-101T.</title>
        <authorList>
            <person name="Prakash J.S."/>
        </authorList>
    </citation>
    <scope>NUCLEOTIDE SEQUENCE [LARGE SCALE GENOMIC DNA]</scope>
    <source>
        <strain evidence="10">Kh10-101T</strain>
    </source>
</reference>
<feature type="transmembrane region" description="Helical" evidence="7">
    <location>
        <begin position="242"/>
        <end position="261"/>
    </location>
</feature>
<feature type="transmembrane region" description="Helical" evidence="7">
    <location>
        <begin position="180"/>
        <end position="207"/>
    </location>
</feature>
<keyword evidence="4 7" id="KW-0812">Transmembrane</keyword>
<accession>A0A0B0IKS5</accession>
<dbReference type="CDD" id="cd06261">
    <property type="entry name" value="TM_PBP2"/>
    <property type="match status" value="1"/>
</dbReference>
<evidence type="ECO:0000256" key="5">
    <source>
        <dbReference type="ARBA" id="ARBA00022989"/>
    </source>
</evidence>
<evidence type="ECO:0000256" key="6">
    <source>
        <dbReference type="ARBA" id="ARBA00023136"/>
    </source>
</evidence>
<evidence type="ECO:0000256" key="2">
    <source>
        <dbReference type="ARBA" id="ARBA00022448"/>
    </source>
</evidence>
<dbReference type="eggNOG" id="COG0395">
    <property type="taxonomic scope" value="Bacteria"/>
</dbReference>
<dbReference type="GO" id="GO:0005886">
    <property type="term" value="C:plasma membrane"/>
    <property type="evidence" value="ECO:0007669"/>
    <property type="project" value="UniProtKB-SubCell"/>
</dbReference>
<dbReference type="Proteomes" id="UP000030832">
    <property type="component" value="Unassembled WGS sequence"/>
</dbReference>
<sequence length="276" mass="30683">MNKLSKSKKTILTIVAFIICIIHIIPFYILATTSLKVSNDFSSRWLFPDYFTLENFARAWERANLTNAFMNSIIITAGAAILLILVGSMAAYPLARVKTRLNKVVYYIFISIMVIPPLTALVPLYQLVVNMGMVNTHEIAIFNNVAAYLPLTIFLYAGFIRSTIPKELEEAAKIDGASTLGIFFRVIFPLLKPVTATVLIISCVFIWNDYQFAIFFLQDKSVHTLTVTLASFFGENQNNLNLVAAAALMASLPMIVLFLILQKYFIAGLSSGSVKG</sequence>